<accession>A0A8A1LFF2</accession>
<sequence>MEQQQPLSTGPEPRCTNPWNVKTTQIIVRSIQPLEKCRYGMNTSIHPSIHPYTAWPTASAICGTNSKHFPTALLYRPLHLHPHTQCSLPSAPLHSKSSHHRLPWVVSHALCTGDGDGPCLRSCALLHCCIAALL</sequence>
<protein>
    <submittedName>
        <fullName evidence="1">Uncharacterized protein</fullName>
    </submittedName>
</protein>
<name>A0A8A1LFF2_AJEC8</name>
<evidence type="ECO:0000313" key="2">
    <source>
        <dbReference type="Proteomes" id="UP000663419"/>
    </source>
</evidence>
<evidence type="ECO:0000313" key="1">
    <source>
        <dbReference type="EMBL" id="QSS52606.1"/>
    </source>
</evidence>
<dbReference type="EMBL" id="CP069103">
    <property type="protein sequence ID" value="QSS52606.1"/>
    <property type="molecule type" value="Genomic_DNA"/>
</dbReference>
<dbReference type="VEuPathDB" id="FungiDB:I7I53_08300"/>
<dbReference type="Proteomes" id="UP000663419">
    <property type="component" value="Chromosome 2"/>
</dbReference>
<proteinExistence type="predicted"/>
<gene>
    <name evidence="1" type="ORF">I7I53_08300</name>
</gene>
<dbReference type="AlphaFoldDB" id="A0A8A1LFF2"/>
<organism evidence="1 2">
    <name type="scientific">Ajellomyces capsulatus (strain H88)</name>
    <name type="common">Darling's disease fungus</name>
    <name type="synonym">Histoplasma capsulatum</name>
    <dbReference type="NCBI Taxonomy" id="544711"/>
    <lineage>
        <taxon>Eukaryota</taxon>
        <taxon>Fungi</taxon>
        <taxon>Dikarya</taxon>
        <taxon>Ascomycota</taxon>
        <taxon>Pezizomycotina</taxon>
        <taxon>Eurotiomycetes</taxon>
        <taxon>Eurotiomycetidae</taxon>
        <taxon>Onygenales</taxon>
        <taxon>Ajellomycetaceae</taxon>
        <taxon>Histoplasma</taxon>
    </lineage>
</organism>
<reference evidence="1" key="1">
    <citation type="submission" date="2021-01" db="EMBL/GenBank/DDBJ databases">
        <title>Chromosome-level genome assembly of a human fungal pathogen reveals clustering of transcriptionally co-regulated genes.</title>
        <authorList>
            <person name="Voorhies M."/>
            <person name="Cohen S."/>
            <person name="Shea T.P."/>
            <person name="Petrus S."/>
            <person name="Munoz J.F."/>
            <person name="Poplawski S."/>
            <person name="Goldman W.E."/>
            <person name="Michael T."/>
            <person name="Cuomo C.A."/>
            <person name="Sil A."/>
            <person name="Beyhan S."/>
        </authorList>
    </citation>
    <scope>NUCLEOTIDE SEQUENCE</scope>
    <source>
        <strain evidence="1">H88</strain>
    </source>
</reference>